<dbReference type="AlphaFoldDB" id="A0A2S3R2Y9"/>
<dbReference type="PROSITE" id="PS50111">
    <property type="entry name" value="CHEMOTAXIS_TRANSDUC_2"/>
    <property type="match status" value="1"/>
</dbReference>
<evidence type="ECO:0000313" key="3">
    <source>
        <dbReference type="EMBL" id="POB48062.1"/>
    </source>
</evidence>
<dbReference type="InterPro" id="IPR000014">
    <property type="entry name" value="PAS"/>
</dbReference>
<name>A0A2S3R2Y9_VIBVL</name>
<evidence type="ECO:0000256" key="2">
    <source>
        <dbReference type="ARBA" id="ARBA00023224"/>
    </source>
</evidence>
<comment type="caution">
    <text evidence="3">The sequence shown here is derived from an EMBL/GenBank/DDBJ whole genome shotgun (WGS) entry which is preliminary data.</text>
</comment>
<dbReference type="InterPro" id="IPR035965">
    <property type="entry name" value="PAS-like_dom_sf"/>
</dbReference>
<dbReference type="RefSeq" id="WP_015728097.1">
    <property type="nucleotide sequence ID" value="NZ_AP026553.1"/>
</dbReference>
<dbReference type="GO" id="GO:0016020">
    <property type="term" value="C:membrane"/>
    <property type="evidence" value="ECO:0007669"/>
    <property type="project" value="UniProtKB-SubCell"/>
</dbReference>
<evidence type="ECO:0000313" key="4">
    <source>
        <dbReference type="Proteomes" id="UP000237466"/>
    </source>
</evidence>
<dbReference type="Proteomes" id="UP000237466">
    <property type="component" value="Unassembled WGS sequence"/>
</dbReference>
<sequence>MSALISNSAHETLLKEHEQLVSTTDLKGVITYCNEAFCRIAEFSEQELLGENHNIVRHSDMPKAAFGDMWQNLKQGKAWRGIVKNRTKSGGFYWVDAYVTPIYENGVMSGYQSVRVKPKREWVEIASKAYHSLLDAERNGRQWSLKLNDSLRYAILLGSISAPVLAQMLSLDGTYSALANLMPLTTLALLFRQELIDTPQQLKALQSKFDSVSRLIYSGKNQFSIADFHLKMASARIRTVLGRMTDSARPLQQLADDLSATTEEVSQALGQQASDIRQVQQATDSMEVAAQSVVSSTQDADRLIEATTQRCVTAKQSIDQTHRNLEQLMLQAEKATATTYQLSEQAQKVSQFMEEIGGIAEQTNLLALNAAIEAARAGEQGRGFAVVADEVRALSGRTSNATLQIRSSIDTMLATIQSWQNDILENKQQTESCSEVAAISAERLSEVEQMMRSMSQLMATVAASADNQMQLSSQVNQHIHSIVTTSEQNLAATYSVEENSQKLKSRVDDFYQLAYRFEEK</sequence>
<reference evidence="3 4" key="1">
    <citation type="journal article" date="2018" name="Front. Microbiol.">
        <title>Phylogeny of Vibrio vulnificus from the Analysis of the Core-Genome: Implications for Intra-Species Taxonomy.</title>
        <authorList>
            <person name="Roig F.J."/>
            <person name="Gonzalez-Candelas F."/>
            <person name="Sanjuan E."/>
            <person name="Fouz B."/>
            <person name="Feil E.J."/>
            <person name="Llorens C."/>
            <person name="Baker-Austin C."/>
            <person name="Oliver J.D."/>
            <person name="Danin-Poleg Y."/>
            <person name="Gibas C.J."/>
            <person name="Kashi Y."/>
            <person name="Gulig P.A."/>
            <person name="Morrison S.S."/>
            <person name="Amaro C."/>
        </authorList>
    </citation>
    <scope>NUCLEOTIDE SEQUENCE [LARGE SCALE GENOMIC DNA]</scope>
    <source>
        <strain evidence="3 4">CECT4608</strain>
    </source>
</reference>
<dbReference type="EMBL" id="PDGH01000093">
    <property type="protein sequence ID" value="POB48062.1"/>
    <property type="molecule type" value="Genomic_DNA"/>
</dbReference>
<dbReference type="GO" id="GO:0006935">
    <property type="term" value="P:chemotaxis"/>
    <property type="evidence" value="ECO:0007669"/>
    <property type="project" value="UniProtKB-ARBA"/>
</dbReference>
<dbReference type="CDD" id="cd00130">
    <property type="entry name" value="PAS"/>
    <property type="match status" value="1"/>
</dbReference>
<dbReference type="SMART" id="SM00283">
    <property type="entry name" value="MA"/>
    <property type="match status" value="1"/>
</dbReference>
<dbReference type="InterPro" id="IPR004089">
    <property type="entry name" value="MCPsignal_dom"/>
</dbReference>
<gene>
    <name evidence="3" type="ORF">CRN52_11450</name>
</gene>
<dbReference type="SUPFAM" id="SSF55785">
    <property type="entry name" value="PYP-like sensor domain (PAS domain)"/>
    <property type="match status" value="1"/>
</dbReference>
<evidence type="ECO:0008006" key="5">
    <source>
        <dbReference type="Google" id="ProtNLM"/>
    </source>
</evidence>
<keyword evidence="2" id="KW-0807">Transducer</keyword>
<dbReference type="SUPFAM" id="SSF58104">
    <property type="entry name" value="Methyl-accepting chemotaxis protein (MCP) signaling domain"/>
    <property type="match status" value="1"/>
</dbReference>
<evidence type="ECO:0000256" key="1">
    <source>
        <dbReference type="ARBA" id="ARBA00004370"/>
    </source>
</evidence>
<dbReference type="PROSITE" id="PS50112">
    <property type="entry name" value="PAS"/>
    <property type="match status" value="1"/>
</dbReference>
<accession>A0A2S3R2Y9</accession>
<dbReference type="Pfam" id="PF08447">
    <property type="entry name" value="PAS_3"/>
    <property type="match status" value="1"/>
</dbReference>
<dbReference type="PANTHER" id="PTHR32089:SF52">
    <property type="entry name" value="CHEMOTAXIS SIGNAL TRANSDUCTION SYSTEM METHYL ACCEPTING SENSORY TRANSDUCER WITH PAS SENSORY DOMAIN"/>
    <property type="match status" value="1"/>
</dbReference>
<comment type="subcellular location">
    <subcellularLocation>
        <location evidence="1">Membrane</location>
    </subcellularLocation>
</comment>
<dbReference type="Gene3D" id="3.30.450.20">
    <property type="entry name" value="PAS domain"/>
    <property type="match status" value="1"/>
</dbReference>
<dbReference type="GO" id="GO:0007165">
    <property type="term" value="P:signal transduction"/>
    <property type="evidence" value="ECO:0007669"/>
    <property type="project" value="UniProtKB-KW"/>
</dbReference>
<protein>
    <recommendedName>
        <fullName evidence="5">Methyl-accepting chemotaxis protein</fullName>
    </recommendedName>
</protein>
<dbReference type="NCBIfam" id="TIGR00229">
    <property type="entry name" value="sensory_box"/>
    <property type="match status" value="1"/>
</dbReference>
<dbReference type="Pfam" id="PF00015">
    <property type="entry name" value="MCPsignal"/>
    <property type="match status" value="1"/>
</dbReference>
<proteinExistence type="predicted"/>
<dbReference type="InterPro" id="IPR013655">
    <property type="entry name" value="PAS_fold_3"/>
</dbReference>
<dbReference type="Gene3D" id="1.10.287.950">
    <property type="entry name" value="Methyl-accepting chemotaxis protein"/>
    <property type="match status" value="1"/>
</dbReference>
<organism evidence="3 4">
    <name type="scientific">Vibrio vulnificus</name>
    <dbReference type="NCBI Taxonomy" id="672"/>
    <lineage>
        <taxon>Bacteria</taxon>
        <taxon>Pseudomonadati</taxon>
        <taxon>Pseudomonadota</taxon>
        <taxon>Gammaproteobacteria</taxon>
        <taxon>Vibrionales</taxon>
        <taxon>Vibrionaceae</taxon>
        <taxon>Vibrio</taxon>
    </lineage>
</organism>
<dbReference type="PANTHER" id="PTHR32089">
    <property type="entry name" value="METHYL-ACCEPTING CHEMOTAXIS PROTEIN MCPB"/>
    <property type="match status" value="1"/>
</dbReference>
<dbReference type="SMART" id="SM00091">
    <property type="entry name" value="PAS"/>
    <property type="match status" value="1"/>
</dbReference>